<reference evidence="5 6" key="1">
    <citation type="submission" date="2019-08" db="EMBL/GenBank/DDBJ databases">
        <title>Bradyrhizobium hipponensis sp. nov., a rhizobium isolated from a Lupinus angustifolius root nodule in Tunisia.</title>
        <authorList>
            <person name="Off K."/>
            <person name="Rejili M."/>
            <person name="Mars M."/>
            <person name="Brachmann A."/>
            <person name="Marin M."/>
        </authorList>
    </citation>
    <scope>NUCLEOTIDE SEQUENCE [LARGE SCALE GENOMIC DNA]</scope>
    <source>
        <strain evidence="5 6">CTAW11</strain>
    </source>
</reference>
<dbReference type="GO" id="GO:0043565">
    <property type="term" value="F:sequence-specific DNA binding"/>
    <property type="evidence" value="ECO:0007669"/>
    <property type="project" value="InterPro"/>
</dbReference>
<dbReference type="GO" id="GO:0003700">
    <property type="term" value="F:DNA-binding transcription factor activity"/>
    <property type="evidence" value="ECO:0007669"/>
    <property type="project" value="InterPro"/>
</dbReference>
<evidence type="ECO:0000259" key="4">
    <source>
        <dbReference type="PROSITE" id="PS01124"/>
    </source>
</evidence>
<dbReference type="AlphaFoldDB" id="A0A5S4VYG9"/>
<keyword evidence="6" id="KW-1185">Reference proteome</keyword>
<keyword evidence="2" id="KW-0238">DNA-binding</keyword>
<evidence type="ECO:0000256" key="2">
    <source>
        <dbReference type="ARBA" id="ARBA00023125"/>
    </source>
</evidence>
<dbReference type="InterPro" id="IPR050204">
    <property type="entry name" value="AraC_XylS_family_regulators"/>
</dbReference>
<gene>
    <name evidence="5" type="ORF">FXB38_41790</name>
</gene>
<dbReference type="EMBL" id="VSSR01000139">
    <property type="protein sequence ID" value="TYL70336.1"/>
    <property type="molecule type" value="Genomic_DNA"/>
</dbReference>
<keyword evidence="3" id="KW-0804">Transcription</keyword>
<evidence type="ECO:0000256" key="3">
    <source>
        <dbReference type="ARBA" id="ARBA00023163"/>
    </source>
</evidence>
<dbReference type="PRINTS" id="PR00032">
    <property type="entry name" value="HTHARAC"/>
</dbReference>
<dbReference type="InterPro" id="IPR020449">
    <property type="entry name" value="Tscrpt_reg_AraC-type_HTH"/>
</dbReference>
<dbReference type="OrthoDB" id="4601794at2"/>
<dbReference type="InterPro" id="IPR018062">
    <property type="entry name" value="HTH_AraC-typ_CS"/>
</dbReference>
<dbReference type="Pfam" id="PF12833">
    <property type="entry name" value="HTH_18"/>
    <property type="match status" value="1"/>
</dbReference>
<sequence length="257" mass="28158">MDCLRTPDLIESNGLILTVALSGGAILHVRGEEIQMGGGMAALTRTADVSRCAIHSTSELVNFRFPFDKISPLIADLDDAVMRPIPVDAEALRLLVHYVSMLKDEDMLATPEVQNLVSTHLRDLAALTIGATRDAATVASGRGVPAARLRAIKADIVKNLTDRLLSIEAVALRHGITPRYVSMLFETDATTFSEFVLVQRLNWTHRMLIDARFSDRTVSSVAFEAGFCDLSYFNRSFRRRFGATPSDVRASSPARPA</sequence>
<comment type="caution">
    <text evidence="5">The sequence shown here is derived from an EMBL/GenBank/DDBJ whole genome shotgun (WGS) entry which is preliminary data.</text>
</comment>
<dbReference type="InterPro" id="IPR018060">
    <property type="entry name" value="HTH_AraC"/>
</dbReference>
<dbReference type="Gene3D" id="1.10.10.60">
    <property type="entry name" value="Homeodomain-like"/>
    <property type="match status" value="1"/>
</dbReference>
<accession>A0A5S4VYG9</accession>
<dbReference type="PANTHER" id="PTHR46796">
    <property type="entry name" value="HTH-TYPE TRANSCRIPTIONAL ACTIVATOR RHAS-RELATED"/>
    <property type="match status" value="1"/>
</dbReference>
<dbReference type="PROSITE" id="PS01124">
    <property type="entry name" value="HTH_ARAC_FAMILY_2"/>
    <property type="match status" value="1"/>
</dbReference>
<dbReference type="PANTHER" id="PTHR46796:SF6">
    <property type="entry name" value="ARAC SUBFAMILY"/>
    <property type="match status" value="1"/>
</dbReference>
<feature type="domain" description="HTH araC/xylS-type" evidence="4">
    <location>
        <begin position="150"/>
        <end position="251"/>
    </location>
</feature>
<dbReference type="RefSeq" id="WP_148756678.1">
    <property type="nucleotide sequence ID" value="NZ_VSSR01000139.1"/>
</dbReference>
<name>A0A5S4VYG9_9BRAD</name>
<dbReference type="PROSITE" id="PS00041">
    <property type="entry name" value="HTH_ARAC_FAMILY_1"/>
    <property type="match status" value="1"/>
</dbReference>
<dbReference type="SMART" id="SM00342">
    <property type="entry name" value="HTH_ARAC"/>
    <property type="match status" value="1"/>
</dbReference>
<protein>
    <submittedName>
        <fullName evidence="5">Helix-turn-helix transcriptional regulator</fullName>
    </submittedName>
</protein>
<dbReference type="Proteomes" id="UP000324853">
    <property type="component" value="Unassembled WGS sequence"/>
</dbReference>
<dbReference type="InterPro" id="IPR009057">
    <property type="entry name" value="Homeodomain-like_sf"/>
</dbReference>
<dbReference type="SUPFAM" id="SSF46689">
    <property type="entry name" value="Homeodomain-like"/>
    <property type="match status" value="1"/>
</dbReference>
<evidence type="ECO:0000256" key="1">
    <source>
        <dbReference type="ARBA" id="ARBA00023015"/>
    </source>
</evidence>
<keyword evidence="1" id="KW-0805">Transcription regulation</keyword>
<organism evidence="5 6">
    <name type="scientific">Bradyrhizobium cytisi</name>
    <dbReference type="NCBI Taxonomy" id="515489"/>
    <lineage>
        <taxon>Bacteria</taxon>
        <taxon>Pseudomonadati</taxon>
        <taxon>Pseudomonadota</taxon>
        <taxon>Alphaproteobacteria</taxon>
        <taxon>Hyphomicrobiales</taxon>
        <taxon>Nitrobacteraceae</taxon>
        <taxon>Bradyrhizobium</taxon>
    </lineage>
</organism>
<proteinExistence type="predicted"/>
<evidence type="ECO:0000313" key="6">
    <source>
        <dbReference type="Proteomes" id="UP000324853"/>
    </source>
</evidence>
<evidence type="ECO:0000313" key="5">
    <source>
        <dbReference type="EMBL" id="TYL70336.1"/>
    </source>
</evidence>